<evidence type="ECO:0000313" key="2">
    <source>
        <dbReference type="EMBL" id="KAB0269708.1"/>
    </source>
</evidence>
<dbReference type="Pfam" id="PF08241">
    <property type="entry name" value="Methyltransf_11"/>
    <property type="match status" value="1"/>
</dbReference>
<protein>
    <submittedName>
        <fullName evidence="2">Class I SAM-dependent methyltransferase</fullName>
    </submittedName>
</protein>
<proteinExistence type="predicted"/>
<dbReference type="Proteomes" id="UP000325684">
    <property type="component" value="Unassembled WGS sequence"/>
</dbReference>
<dbReference type="InterPro" id="IPR029063">
    <property type="entry name" value="SAM-dependent_MTases_sf"/>
</dbReference>
<keyword evidence="2" id="KW-0489">Methyltransferase</keyword>
<keyword evidence="2" id="KW-0808">Transferase</keyword>
<dbReference type="PANTHER" id="PTHR42912">
    <property type="entry name" value="METHYLTRANSFERASE"/>
    <property type="match status" value="1"/>
</dbReference>
<name>A0A5N3PJ01_9HYPH</name>
<dbReference type="CDD" id="cd02440">
    <property type="entry name" value="AdoMet_MTases"/>
    <property type="match status" value="1"/>
</dbReference>
<evidence type="ECO:0000313" key="3">
    <source>
        <dbReference type="Proteomes" id="UP000325684"/>
    </source>
</evidence>
<reference evidence="2 3" key="1">
    <citation type="journal article" date="2019" name="Microorganisms">
        <title>Genome Insights into the Novel Species Microvirga brassicacearum, a Rapeseed Endophyte with Biotechnological Potential.</title>
        <authorList>
            <person name="Jimenez-Gomez A."/>
            <person name="Saati-Santamaria Z."/>
            <person name="Igual J.M."/>
            <person name="Rivas R."/>
            <person name="Mateos P.F."/>
            <person name="Garcia-Fraile P."/>
        </authorList>
    </citation>
    <scope>NUCLEOTIDE SEQUENCE [LARGE SCALE GENOMIC DNA]</scope>
    <source>
        <strain evidence="2 3">CDVBN77</strain>
    </source>
</reference>
<comment type="caution">
    <text evidence="2">The sequence shown here is derived from an EMBL/GenBank/DDBJ whole genome shotgun (WGS) entry which is preliminary data.</text>
</comment>
<dbReference type="SUPFAM" id="SSF53335">
    <property type="entry name" value="S-adenosyl-L-methionine-dependent methyltransferases"/>
    <property type="match status" value="1"/>
</dbReference>
<dbReference type="AlphaFoldDB" id="A0A5N3PJ01"/>
<dbReference type="InterPro" id="IPR013216">
    <property type="entry name" value="Methyltransf_11"/>
</dbReference>
<evidence type="ECO:0000259" key="1">
    <source>
        <dbReference type="Pfam" id="PF08241"/>
    </source>
</evidence>
<sequence>MGKSDVVDCDWDKNIRIGKIVMNARPPQSAEAPADIIPWLDILAAPGGGEDLLVCDAGLRTNRSGATFPISPHGIPLFALSTLSEEADYQQQHYDRIANAYIANLSYPHTQEYMAYLDRVLMAKIGSTSLGTVAELCCGHGEALKLSGLAFERYVGIDVSEKMLESGLTAAGDCQALFVQGDATRVPLKDASVDTVLMLGGVHHVPNRAALFREIRRILRPGGRFVFREPVSDFVLWKAIRWLVYRLSPMLDHATERPLTHSETAGVLTRAGLDLTDYRTCGFLGFCLFMNSDVLIFNRLFRYVPGIRALTRGSTVIDEAVLRIPGFGRAGLQVVGEAKPVACG</sequence>
<dbReference type="Gene3D" id="3.40.50.150">
    <property type="entry name" value="Vaccinia Virus protein VP39"/>
    <property type="match status" value="1"/>
</dbReference>
<dbReference type="RefSeq" id="WP_150941602.1">
    <property type="nucleotide sequence ID" value="NZ_VCMV01000001.1"/>
</dbReference>
<dbReference type="InterPro" id="IPR050508">
    <property type="entry name" value="Methyltransf_Superfamily"/>
</dbReference>
<dbReference type="GO" id="GO:0008757">
    <property type="term" value="F:S-adenosylmethionine-dependent methyltransferase activity"/>
    <property type="evidence" value="ECO:0007669"/>
    <property type="project" value="InterPro"/>
</dbReference>
<organism evidence="2 3">
    <name type="scientific">Microvirga brassicacearum</name>
    <dbReference type="NCBI Taxonomy" id="2580413"/>
    <lineage>
        <taxon>Bacteria</taxon>
        <taxon>Pseudomonadati</taxon>
        <taxon>Pseudomonadota</taxon>
        <taxon>Alphaproteobacteria</taxon>
        <taxon>Hyphomicrobiales</taxon>
        <taxon>Methylobacteriaceae</taxon>
        <taxon>Microvirga</taxon>
    </lineage>
</organism>
<accession>A0A5N3PJ01</accession>
<feature type="domain" description="Methyltransferase type 11" evidence="1">
    <location>
        <begin position="136"/>
        <end position="227"/>
    </location>
</feature>
<dbReference type="EMBL" id="VCMV01000001">
    <property type="protein sequence ID" value="KAB0269708.1"/>
    <property type="molecule type" value="Genomic_DNA"/>
</dbReference>
<dbReference type="GO" id="GO:0032259">
    <property type="term" value="P:methylation"/>
    <property type="evidence" value="ECO:0007669"/>
    <property type="project" value="UniProtKB-KW"/>
</dbReference>
<gene>
    <name evidence="2" type="ORF">FEZ63_00095</name>
</gene>
<dbReference type="OrthoDB" id="5642573at2"/>
<dbReference type="PANTHER" id="PTHR42912:SF93">
    <property type="entry name" value="N6-ADENOSINE-METHYLTRANSFERASE TMT1A"/>
    <property type="match status" value="1"/>
</dbReference>
<keyword evidence="3" id="KW-1185">Reference proteome</keyword>